<dbReference type="EMBL" id="CP042239">
    <property type="protein sequence ID" value="QDX25737.1"/>
    <property type="molecule type" value="Genomic_DNA"/>
</dbReference>
<dbReference type="AlphaFoldDB" id="A0A518RE45"/>
<accession>A0A518RE45</accession>
<dbReference type="Proteomes" id="UP000318055">
    <property type="component" value="Chromosome"/>
</dbReference>
<reference evidence="2 3" key="1">
    <citation type="submission" date="2019-07" db="EMBL/GenBank/DDBJ databases">
        <title>Sphingomonas alkalisoli sp. nov., isolated from rhizosphere soil of Suaedae salsa.</title>
        <authorList>
            <person name="Zhang H."/>
            <person name="Xu L."/>
            <person name="Zhang J.-X."/>
            <person name="Sun J.-Q."/>
        </authorList>
    </citation>
    <scope>NUCLEOTIDE SEQUENCE [LARGE SCALE GENOMIC DNA]</scope>
    <source>
        <strain evidence="2 3">XS-10</strain>
    </source>
</reference>
<feature type="region of interest" description="Disordered" evidence="1">
    <location>
        <begin position="217"/>
        <end position="237"/>
    </location>
</feature>
<gene>
    <name evidence="2" type="ORF">FPZ54_06695</name>
</gene>
<keyword evidence="3" id="KW-1185">Reference proteome</keyword>
<evidence type="ECO:0000313" key="3">
    <source>
        <dbReference type="Proteomes" id="UP000318055"/>
    </source>
</evidence>
<organism evidence="2 3">
    <name type="scientific">Sphingomonas suaedae</name>
    <dbReference type="NCBI Taxonomy" id="2599297"/>
    <lineage>
        <taxon>Bacteria</taxon>
        <taxon>Pseudomonadati</taxon>
        <taxon>Pseudomonadota</taxon>
        <taxon>Alphaproteobacteria</taxon>
        <taxon>Sphingomonadales</taxon>
        <taxon>Sphingomonadaceae</taxon>
        <taxon>Sphingomonas</taxon>
    </lineage>
</organism>
<proteinExistence type="predicted"/>
<protein>
    <submittedName>
        <fullName evidence="2">Uncharacterized protein</fullName>
    </submittedName>
</protein>
<feature type="compositionally biased region" description="Polar residues" evidence="1">
    <location>
        <begin position="222"/>
        <end position="231"/>
    </location>
</feature>
<evidence type="ECO:0000256" key="1">
    <source>
        <dbReference type="SAM" id="MobiDB-lite"/>
    </source>
</evidence>
<dbReference type="RefSeq" id="WP_145845919.1">
    <property type="nucleotide sequence ID" value="NZ_CP042239.1"/>
</dbReference>
<name>A0A518RE45_9SPHN</name>
<sequence length="346" mass="38158">MTDETLERVVLRYLASDASVPKRFQSLRKIVELMPLPEEWWEASLGGLEQYDLEKSLLPILDDLANRGLIETYIGAGASEKAFRLGSEETPVGVSAATGSRGNHVEAVPIEPESHISRTDLDDDDKWLLRILASHKRHTGDDIIIVPDAFERFGIPLPSRWIHGALEKLEVAGFVNLPPELAEQFKGPLVTVTEQGVMFARRLDRENGVDDAFDLLRASPETKGSSPSETGGQDEGEASDTLVVLDHSDQRYHAIKEGLESLYEQVRQDNEVGTTPGERNRILISLSAAKELWSSAELQLIQIRVGVIMAVEDATRALVAVGKSAVKSIIIDMIKDYIKSKIGITL</sequence>
<evidence type="ECO:0000313" key="2">
    <source>
        <dbReference type="EMBL" id="QDX25737.1"/>
    </source>
</evidence>
<dbReference type="KEGG" id="ssua:FPZ54_06695"/>
<dbReference type="OrthoDB" id="7597322at2"/>